<protein>
    <submittedName>
        <fullName evidence="3">Uncharacterized protein</fullName>
    </submittedName>
</protein>
<organism evidence="3 4">
    <name type="scientific">Owenia fusiformis</name>
    <name type="common">Polychaete worm</name>
    <dbReference type="NCBI Taxonomy" id="6347"/>
    <lineage>
        <taxon>Eukaryota</taxon>
        <taxon>Metazoa</taxon>
        <taxon>Spiralia</taxon>
        <taxon>Lophotrochozoa</taxon>
        <taxon>Annelida</taxon>
        <taxon>Polychaeta</taxon>
        <taxon>Sedentaria</taxon>
        <taxon>Canalipalpata</taxon>
        <taxon>Sabellida</taxon>
        <taxon>Oweniida</taxon>
        <taxon>Oweniidae</taxon>
        <taxon>Owenia</taxon>
    </lineage>
</organism>
<feature type="region of interest" description="Disordered" evidence="2">
    <location>
        <begin position="1"/>
        <end position="37"/>
    </location>
</feature>
<feature type="compositionally biased region" description="Polar residues" evidence="2">
    <location>
        <begin position="442"/>
        <end position="456"/>
    </location>
</feature>
<evidence type="ECO:0000256" key="2">
    <source>
        <dbReference type="SAM" id="MobiDB-lite"/>
    </source>
</evidence>
<name>A0A8J1TLH1_OWEFU</name>
<sequence length="519" mass="57441">MPPPPPSLSINPDHEISESEESFVSDDDSDAPCATQTEESILSQIRESCTGLPKPDFMNKISTILDHEEIESTREALYDYARINRPHEMPPGGLIKRSRRNREHKSKTNKSLDDIYVLFNFIEGAGNVSEVKNMLNPKKDVKRKSMATSIANSQINPSNKEDCTTLAHIMELKVNMQKDLSELQSNVSKLLKNKETALAKEVDIKTKELNRIKDTNQQIRNELKLAKQEISTLQETVKELKLTSEKYIQKLHVKLDRIDMKLSQESHVTNKRQKSPRRDRTQSEPPMNELQTCSSMSTQTSSNITQETLRALSSESSAETTTNTSTISLSTSVAAQPSTSATYATVATHRTNMCATATAAPGSTSGPKSTMTITIPTTIATSSTVVSTTSVPTVSATAEIKATPRTQTPTPNVNSADQQKAHVHSSQNAKPSDTHHIPARISSRTDNGSFANYPPTQTHVKRHYVSNSADDHAFEGVQVTRKRSKQILLSHVKSIPYNSLRSSICKERGKVSQQIFDSK</sequence>
<feature type="coiled-coil region" evidence="1">
    <location>
        <begin position="173"/>
        <end position="250"/>
    </location>
</feature>
<feature type="compositionally biased region" description="Low complexity" evidence="2">
    <location>
        <begin position="291"/>
        <end position="326"/>
    </location>
</feature>
<dbReference type="OrthoDB" id="6183977at2759"/>
<evidence type="ECO:0000313" key="4">
    <source>
        <dbReference type="Proteomes" id="UP000749559"/>
    </source>
</evidence>
<dbReference type="EMBL" id="CAIIXF020000012">
    <property type="protein sequence ID" value="CAH1802426.1"/>
    <property type="molecule type" value="Genomic_DNA"/>
</dbReference>
<feature type="region of interest" description="Disordered" evidence="2">
    <location>
        <begin position="262"/>
        <end position="326"/>
    </location>
</feature>
<evidence type="ECO:0000313" key="3">
    <source>
        <dbReference type="EMBL" id="CAH1802426.1"/>
    </source>
</evidence>
<keyword evidence="4" id="KW-1185">Reference proteome</keyword>
<feature type="region of interest" description="Disordered" evidence="2">
    <location>
        <begin position="397"/>
        <end position="456"/>
    </location>
</feature>
<reference evidence="3" key="1">
    <citation type="submission" date="2022-03" db="EMBL/GenBank/DDBJ databases">
        <authorList>
            <person name="Martin C."/>
        </authorList>
    </citation>
    <scope>NUCLEOTIDE SEQUENCE</scope>
</reference>
<dbReference type="AlphaFoldDB" id="A0A8J1TLH1"/>
<gene>
    <name evidence="3" type="ORF">OFUS_LOCUS26105</name>
</gene>
<feature type="compositionally biased region" description="Acidic residues" evidence="2">
    <location>
        <begin position="18"/>
        <end position="30"/>
    </location>
</feature>
<dbReference type="Proteomes" id="UP000749559">
    <property type="component" value="Unassembled WGS sequence"/>
</dbReference>
<keyword evidence="1" id="KW-0175">Coiled coil</keyword>
<proteinExistence type="predicted"/>
<feature type="compositionally biased region" description="Polar residues" evidence="2">
    <location>
        <begin position="404"/>
        <end position="431"/>
    </location>
</feature>
<comment type="caution">
    <text evidence="3">The sequence shown here is derived from an EMBL/GenBank/DDBJ whole genome shotgun (WGS) entry which is preliminary data.</text>
</comment>
<evidence type="ECO:0000256" key="1">
    <source>
        <dbReference type="SAM" id="Coils"/>
    </source>
</evidence>
<accession>A0A8J1TLH1</accession>